<dbReference type="GO" id="GO:0140359">
    <property type="term" value="F:ABC-type transporter activity"/>
    <property type="evidence" value="ECO:0007669"/>
    <property type="project" value="InterPro"/>
</dbReference>
<name>A0AAD5BQV6_AMBAR</name>
<gene>
    <name evidence="8" type="ORF">M8C21_031338</name>
</gene>
<feature type="transmembrane region" description="Helical" evidence="5">
    <location>
        <begin position="68"/>
        <end position="90"/>
    </location>
</feature>
<protein>
    <submittedName>
        <fullName evidence="8">Uncharacterized protein</fullName>
    </submittedName>
</protein>
<proteinExistence type="predicted"/>
<reference evidence="8" key="1">
    <citation type="submission" date="2022-06" db="EMBL/GenBank/DDBJ databases">
        <title>Uncovering the hologenomic basis of an extraordinary plant invasion.</title>
        <authorList>
            <person name="Bieker V.C."/>
            <person name="Martin M.D."/>
            <person name="Gilbert T."/>
            <person name="Hodgins K."/>
            <person name="Battlay P."/>
            <person name="Petersen B."/>
            <person name="Wilson J."/>
        </authorList>
    </citation>
    <scope>NUCLEOTIDE SEQUENCE</scope>
    <source>
        <strain evidence="8">AA19_3_7</strain>
        <tissue evidence="8">Leaf</tissue>
    </source>
</reference>
<dbReference type="GO" id="GO:0016020">
    <property type="term" value="C:membrane"/>
    <property type="evidence" value="ECO:0007669"/>
    <property type="project" value="UniProtKB-SubCell"/>
</dbReference>
<keyword evidence="9" id="KW-1185">Reference proteome</keyword>
<evidence type="ECO:0000256" key="3">
    <source>
        <dbReference type="ARBA" id="ARBA00022989"/>
    </source>
</evidence>
<feature type="transmembrane region" description="Helical" evidence="5">
    <location>
        <begin position="102"/>
        <end position="120"/>
    </location>
</feature>
<evidence type="ECO:0000256" key="5">
    <source>
        <dbReference type="SAM" id="Phobius"/>
    </source>
</evidence>
<feature type="transmembrane region" description="Helical" evidence="5">
    <location>
        <begin position="212"/>
        <end position="238"/>
    </location>
</feature>
<feature type="domain" description="ABC-2 type transporter transmembrane" evidence="6">
    <location>
        <begin position="2"/>
        <end position="179"/>
    </location>
</feature>
<evidence type="ECO:0000256" key="2">
    <source>
        <dbReference type="ARBA" id="ARBA00022692"/>
    </source>
</evidence>
<feature type="transmembrane region" description="Helical" evidence="5">
    <location>
        <begin position="21"/>
        <end position="48"/>
    </location>
</feature>
<dbReference type="InterPro" id="IPR013525">
    <property type="entry name" value="ABC2_TM"/>
</dbReference>
<evidence type="ECO:0000259" key="6">
    <source>
        <dbReference type="Pfam" id="PF01061"/>
    </source>
</evidence>
<dbReference type="PANTHER" id="PTHR48040:SF66">
    <property type="entry name" value="PLANT PDR ABC TRANSPORTER ASSOCIATED-RELATED"/>
    <property type="match status" value="1"/>
</dbReference>
<keyword evidence="2 5" id="KW-0812">Transmembrane</keyword>
<keyword evidence="3 5" id="KW-1133">Transmembrane helix</keyword>
<dbReference type="Pfam" id="PF01061">
    <property type="entry name" value="ABC2_membrane"/>
    <property type="match status" value="1"/>
</dbReference>
<dbReference type="EMBL" id="JAMZMK010011307">
    <property type="protein sequence ID" value="KAI7727850.1"/>
    <property type="molecule type" value="Genomic_DNA"/>
</dbReference>
<accession>A0AAD5BQV6</accession>
<evidence type="ECO:0000259" key="7">
    <source>
        <dbReference type="Pfam" id="PF08370"/>
    </source>
</evidence>
<dbReference type="Proteomes" id="UP001206925">
    <property type="component" value="Unassembled WGS sequence"/>
</dbReference>
<dbReference type="AlphaFoldDB" id="A0AAD5BQV6"/>
<keyword evidence="4 5" id="KW-0472">Membrane</keyword>
<comment type="caution">
    <text evidence="8">The sequence shown here is derived from an EMBL/GenBank/DDBJ whole genome shotgun (WGS) entry which is preliminary data.</text>
</comment>
<sequence length="350" mass="39827">MTLYFRTKMHTRNEDDGSIYNGALLLSLLINMFNGLAEISLTIARVPVVFKQRDLLFHPTWVYTLPTFLLRLPICLFESVCWMVILYYGVGLAPEASRFFKHFLLVFLVQNVGGGLFRLIAGVCRTMNMGNMGGTLTLLLIFLLGGFILPKSQIPNWWEWATWALPLSYGFKAFAINEYFAPRWMNKMSSNNVTKLGIAILENMDVPTQKSWYWIGAAALLGFAFLFNILFTLALMYLDSPGKPQAVISKEANIEMEVKQNASQQHRLRIVEYKRNPIPQYSVDGSNLDKKMEMQPVTSQSGSYDSSGVVHKKGMVLPFTPFAMSFDNMSYFVDMPQVIMFLLELVIFSC</sequence>
<organism evidence="8 9">
    <name type="scientific">Ambrosia artemisiifolia</name>
    <name type="common">Common ragweed</name>
    <dbReference type="NCBI Taxonomy" id="4212"/>
    <lineage>
        <taxon>Eukaryota</taxon>
        <taxon>Viridiplantae</taxon>
        <taxon>Streptophyta</taxon>
        <taxon>Embryophyta</taxon>
        <taxon>Tracheophyta</taxon>
        <taxon>Spermatophyta</taxon>
        <taxon>Magnoliopsida</taxon>
        <taxon>eudicotyledons</taxon>
        <taxon>Gunneridae</taxon>
        <taxon>Pentapetalae</taxon>
        <taxon>asterids</taxon>
        <taxon>campanulids</taxon>
        <taxon>Asterales</taxon>
        <taxon>Asteraceae</taxon>
        <taxon>Asteroideae</taxon>
        <taxon>Heliantheae alliance</taxon>
        <taxon>Heliantheae</taxon>
        <taxon>Ambrosia</taxon>
    </lineage>
</organism>
<evidence type="ECO:0000313" key="9">
    <source>
        <dbReference type="Proteomes" id="UP001206925"/>
    </source>
</evidence>
<feature type="transmembrane region" description="Helical" evidence="5">
    <location>
        <begin position="132"/>
        <end position="149"/>
    </location>
</feature>
<feature type="domain" description="Plant PDR ABC transporter associated" evidence="7">
    <location>
        <begin position="184"/>
        <end position="248"/>
    </location>
</feature>
<dbReference type="PANTHER" id="PTHR48040">
    <property type="entry name" value="PLEIOTROPIC DRUG RESISTANCE PROTEIN 1-LIKE ISOFORM X1"/>
    <property type="match status" value="1"/>
</dbReference>
<dbReference type="InterPro" id="IPR013581">
    <property type="entry name" value="PDR_assoc"/>
</dbReference>
<evidence type="ECO:0000313" key="8">
    <source>
        <dbReference type="EMBL" id="KAI7727850.1"/>
    </source>
</evidence>
<comment type="subcellular location">
    <subcellularLocation>
        <location evidence="1">Membrane</location>
        <topology evidence="1">Multi-pass membrane protein</topology>
    </subcellularLocation>
</comment>
<dbReference type="Pfam" id="PF08370">
    <property type="entry name" value="PDR_assoc"/>
    <property type="match status" value="1"/>
</dbReference>
<evidence type="ECO:0000256" key="4">
    <source>
        <dbReference type="ARBA" id="ARBA00023136"/>
    </source>
</evidence>
<evidence type="ECO:0000256" key="1">
    <source>
        <dbReference type="ARBA" id="ARBA00004141"/>
    </source>
</evidence>